<accession>A0A0G4ER07</accession>
<evidence type="ECO:0000313" key="2">
    <source>
        <dbReference type="Proteomes" id="UP000041254"/>
    </source>
</evidence>
<dbReference type="EMBL" id="CDMY01000296">
    <property type="protein sequence ID" value="CEM00678.1"/>
    <property type="molecule type" value="Genomic_DNA"/>
</dbReference>
<gene>
    <name evidence="1" type="ORF">Vbra_2423</name>
</gene>
<protein>
    <submittedName>
        <fullName evidence="1">Uncharacterized protein</fullName>
    </submittedName>
</protein>
<dbReference type="OrthoDB" id="8300214at2759"/>
<evidence type="ECO:0000313" key="1">
    <source>
        <dbReference type="EMBL" id="CEM00678.1"/>
    </source>
</evidence>
<dbReference type="AlphaFoldDB" id="A0A0G4ER07"/>
<dbReference type="Proteomes" id="UP000041254">
    <property type="component" value="Unassembled WGS sequence"/>
</dbReference>
<sequence>MSDYQPVFPVSAAHHDSLQYHFYFPSTFIALRLFYTQSLRHYSMWCADLATGSLQELINEQDGAQTKAVPLRVTGREGLSLKAADEEGRSHQQLTIDDNKELHEISATLTDGRSIKISFGSGPIHSWMTGDPEEVVIHRPVMPCQLTTNDGKTESGFGYSKRYSWASPPNHWCYRFVHALVPADQQAWREVYWTADAQFGDGKYDYFKRLTNAEGAQLEAAADSYHQHSRVVGLQMSGTERVEVKLTREVCKWQADMRSGSMNSRMVQRLCECEVWVDGHLAHKGLALNEYCLGTLG</sequence>
<dbReference type="VEuPathDB" id="CryptoDB:Vbra_2423"/>
<proteinExistence type="predicted"/>
<name>A0A0G4ER07_VITBC</name>
<organism evidence="1 2">
    <name type="scientific">Vitrella brassicaformis (strain CCMP3155)</name>
    <dbReference type="NCBI Taxonomy" id="1169540"/>
    <lineage>
        <taxon>Eukaryota</taxon>
        <taxon>Sar</taxon>
        <taxon>Alveolata</taxon>
        <taxon>Colpodellida</taxon>
        <taxon>Vitrellaceae</taxon>
        <taxon>Vitrella</taxon>
    </lineage>
</organism>
<dbReference type="InParanoid" id="A0A0G4ER07"/>
<reference evidence="1 2" key="1">
    <citation type="submission" date="2014-11" db="EMBL/GenBank/DDBJ databases">
        <authorList>
            <person name="Zhu J."/>
            <person name="Qi W."/>
            <person name="Song R."/>
        </authorList>
    </citation>
    <scope>NUCLEOTIDE SEQUENCE [LARGE SCALE GENOMIC DNA]</scope>
</reference>
<keyword evidence="2" id="KW-1185">Reference proteome</keyword>